<feature type="transmembrane region" description="Helical" evidence="1">
    <location>
        <begin position="139"/>
        <end position="159"/>
    </location>
</feature>
<feature type="transmembrane region" description="Helical" evidence="1">
    <location>
        <begin position="114"/>
        <end position="132"/>
    </location>
</feature>
<proteinExistence type="predicted"/>
<name>A0A6I0SA91_BACT4</name>
<reference evidence="3 4" key="1">
    <citation type="journal article" date="2019" name="Nat. Med.">
        <title>A library of human gut bacterial isolates paired with longitudinal multiomics data enables mechanistic microbiome research.</title>
        <authorList>
            <person name="Poyet M."/>
            <person name="Groussin M."/>
            <person name="Gibbons S.M."/>
            <person name="Avila-Pacheco J."/>
            <person name="Jiang X."/>
            <person name="Kearney S.M."/>
            <person name="Perrotta A.R."/>
            <person name="Berdy B."/>
            <person name="Zhao S."/>
            <person name="Lieberman T.D."/>
            <person name="Swanson P.K."/>
            <person name="Smith M."/>
            <person name="Roesemann S."/>
            <person name="Alexander J.E."/>
            <person name="Rich S.A."/>
            <person name="Livny J."/>
            <person name="Vlamakis H."/>
            <person name="Clish C."/>
            <person name="Bullock K."/>
            <person name="Deik A."/>
            <person name="Scott J."/>
            <person name="Pierce K.A."/>
            <person name="Xavier R.J."/>
            <person name="Alm E.J."/>
        </authorList>
    </citation>
    <scope>NUCLEOTIDE SEQUENCE [LARGE SCALE GENOMIC DNA]</scope>
    <source>
        <strain evidence="3 4">BIOML-A156</strain>
    </source>
</reference>
<keyword evidence="1" id="KW-0812">Transmembrane</keyword>
<feature type="transmembrane region" description="Helical" evidence="1">
    <location>
        <begin position="91"/>
        <end position="108"/>
    </location>
</feature>
<dbReference type="PANTHER" id="PTHR30590:SF2">
    <property type="entry name" value="INNER MEMBRANE PROTEIN"/>
    <property type="match status" value="1"/>
</dbReference>
<organism evidence="3 4">
    <name type="scientific">Bacteroides thetaiotaomicron</name>
    <dbReference type="NCBI Taxonomy" id="818"/>
    <lineage>
        <taxon>Bacteria</taxon>
        <taxon>Pseudomonadati</taxon>
        <taxon>Bacteroidota</taxon>
        <taxon>Bacteroidia</taxon>
        <taxon>Bacteroidales</taxon>
        <taxon>Bacteroidaceae</taxon>
        <taxon>Bacteroides</taxon>
    </lineage>
</organism>
<evidence type="ECO:0000259" key="2">
    <source>
        <dbReference type="Pfam" id="PF04235"/>
    </source>
</evidence>
<feature type="transmembrane region" description="Helical" evidence="1">
    <location>
        <begin position="240"/>
        <end position="260"/>
    </location>
</feature>
<feature type="transmembrane region" description="Helical" evidence="1">
    <location>
        <begin position="54"/>
        <end position="79"/>
    </location>
</feature>
<protein>
    <submittedName>
        <fullName evidence="3">DUF418 domain-containing protein</fullName>
    </submittedName>
</protein>
<feature type="transmembrane region" description="Helical" evidence="1">
    <location>
        <begin position="347"/>
        <end position="369"/>
    </location>
</feature>
<feature type="domain" description="DUF418" evidence="2">
    <location>
        <begin position="228"/>
        <end position="388"/>
    </location>
</feature>
<dbReference type="EMBL" id="WCRS01000011">
    <property type="protein sequence ID" value="KAB4472459.1"/>
    <property type="molecule type" value="Genomic_DNA"/>
</dbReference>
<dbReference type="PANTHER" id="PTHR30590">
    <property type="entry name" value="INNER MEMBRANE PROTEIN"/>
    <property type="match status" value="1"/>
</dbReference>
<gene>
    <name evidence="3" type="ORF">GAN59_15665</name>
</gene>
<evidence type="ECO:0000313" key="4">
    <source>
        <dbReference type="Proteomes" id="UP000488521"/>
    </source>
</evidence>
<dbReference type="Proteomes" id="UP000488521">
    <property type="component" value="Unassembled WGS sequence"/>
</dbReference>
<dbReference type="AlphaFoldDB" id="A0A6I0SA91"/>
<comment type="caution">
    <text evidence="3">The sequence shown here is derived from an EMBL/GenBank/DDBJ whole genome shotgun (WGS) entry which is preliminary data.</text>
</comment>
<dbReference type="RefSeq" id="WP_373251203.1">
    <property type="nucleotide sequence ID" value="NZ_CAXTFL010000013.1"/>
</dbReference>
<accession>A0A6I0SA91</accession>
<keyword evidence="1" id="KW-0472">Membrane</keyword>
<feature type="transmembrane region" description="Helical" evidence="1">
    <location>
        <begin position="205"/>
        <end position="228"/>
    </location>
</feature>
<feature type="transmembrane region" description="Helical" evidence="1">
    <location>
        <begin position="280"/>
        <end position="300"/>
    </location>
</feature>
<dbReference type="InterPro" id="IPR007349">
    <property type="entry name" value="DUF418"/>
</dbReference>
<keyword evidence="1" id="KW-1133">Transmembrane helix</keyword>
<feature type="transmembrane region" description="Helical" evidence="1">
    <location>
        <begin position="12"/>
        <end position="34"/>
    </location>
</feature>
<dbReference type="InterPro" id="IPR052529">
    <property type="entry name" value="Bact_Transport_Assoc"/>
</dbReference>
<evidence type="ECO:0000313" key="3">
    <source>
        <dbReference type="EMBL" id="KAB4472459.1"/>
    </source>
</evidence>
<evidence type="ECO:0000256" key="1">
    <source>
        <dbReference type="SAM" id="Phobius"/>
    </source>
</evidence>
<sequence length="392" mass="44915">MELLKKTPRIEVVDALRGFAVMAILLVHNLEHFIFPVYPESSPEWLSVLDAGVFNAVFSLFAGKSYAIFALLFGFTFYIQSHNQQLKGKDFGYRFLWRLVLLAGFATLNAAFFPAGDVLLLFVVVGIILFIVRKWSDKAILITAILFSLQPIEWFHYIMSLFNPAYTLPDLNVGAMYSEVADYTKNGTFREFLIGNVTLGQKASLFWAIGAGRFLQTAGLFLFGLYIGRKELFVTSESHLKFWTKALIIAAISFAPLYSLKEQIMQSDSRLIQQTVGTAFDMWQKFAFTIVLIASFILLYQKAKFQKTVSNLRFYGKMSLTNYITQSIMGAIIYFPFGFYLAPYCGYTLSLIIGIILFLLQVQFCKWWLSKHKQGPLETIWHRWTWIKIKKG</sequence>
<dbReference type="Pfam" id="PF04235">
    <property type="entry name" value="DUF418"/>
    <property type="match status" value="1"/>
</dbReference>
<feature type="transmembrane region" description="Helical" evidence="1">
    <location>
        <begin position="320"/>
        <end position="341"/>
    </location>
</feature>